<keyword evidence="4 8" id="KW-0812">Transmembrane</keyword>
<evidence type="ECO:0000259" key="11">
    <source>
        <dbReference type="Pfam" id="PF07715"/>
    </source>
</evidence>
<dbReference type="InterPro" id="IPR012910">
    <property type="entry name" value="Plug_dom"/>
</dbReference>
<dbReference type="InterPro" id="IPR008969">
    <property type="entry name" value="CarboxyPept-like_regulatory"/>
</dbReference>
<keyword evidence="12" id="KW-0675">Receptor</keyword>
<evidence type="ECO:0000256" key="2">
    <source>
        <dbReference type="ARBA" id="ARBA00022448"/>
    </source>
</evidence>
<keyword evidence="2 8" id="KW-0813">Transport</keyword>
<evidence type="ECO:0000259" key="10">
    <source>
        <dbReference type="Pfam" id="PF00593"/>
    </source>
</evidence>
<dbReference type="InterPro" id="IPR039426">
    <property type="entry name" value="TonB-dep_rcpt-like"/>
</dbReference>
<evidence type="ECO:0000256" key="8">
    <source>
        <dbReference type="PROSITE-ProRule" id="PRU01360"/>
    </source>
</evidence>
<evidence type="ECO:0000256" key="9">
    <source>
        <dbReference type="RuleBase" id="RU003357"/>
    </source>
</evidence>
<dbReference type="PROSITE" id="PS52016">
    <property type="entry name" value="TONB_DEPENDENT_REC_3"/>
    <property type="match status" value="1"/>
</dbReference>
<evidence type="ECO:0000313" key="12">
    <source>
        <dbReference type="EMBL" id="SPZ84821.1"/>
    </source>
</evidence>
<dbReference type="SUPFAM" id="SSF49464">
    <property type="entry name" value="Carboxypeptidase regulatory domain-like"/>
    <property type="match status" value="1"/>
</dbReference>
<comment type="subcellular location">
    <subcellularLocation>
        <location evidence="1 8">Cell outer membrane</location>
        <topology evidence="1 8">Multi-pass membrane protein</topology>
    </subcellularLocation>
</comment>
<protein>
    <submittedName>
        <fullName evidence="12">Outer membrane cobalamin receptor protein</fullName>
    </submittedName>
</protein>
<dbReference type="InterPro" id="IPR000531">
    <property type="entry name" value="Beta-barrel_TonB"/>
</dbReference>
<evidence type="ECO:0000256" key="6">
    <source>
        <dbReference type="ARBA" id="ARBA00023136"/>
    </source>
</evidence>
<dbReference type="Pfam" id="PF00593">
    <property type="entry name" value="TonB_dep_Rec_b-barrel"/>
    <property type="match status" value="1"/>
</dbReference>
<evidence type="ECO:0000256" key="4">
    <source>
        <dbReference type="ARBA" id="ARBA00022692"/>
    </source>
</evidence>
<dbReference type="RefSeq" id="WP_112374165.1">
    <property type="nucleotide sequence ID" value="NZ_CP068086.1"/>
</dbReference>
<dbReference type="Proteomes" id="UP000251241">
    <property type="component" value="Unassembled WGS sequence"/>
</dbReference>
<proteinExistence type="inferred from homology"/>
<dbReference type="GO" id="GO:0009279">
    <property type="term" value="C:cell outer membrane"/>
    <property type="evidence" value="ECO:0007669"/>
    <property type="project" value="UniProtKB-SubCell"/>
</dbReference>
<comment type="similarity">
    <text evidence="8 9">Belongs to the TonB-dependent receptor family.</text>
</comment>
<keyword evidence="5 9" id="KW-0798">TonB box</keyword>
<dbReference type="FunFam" id="2.170.130.10:FF:000003">
    <property type="entry name" value="SusC/RagA family TonB-linked outer membrane protein"/>
    <property type="match status" value="1"/>
</dbReference>
<keyword evidence="6 8" id="KW-0472">Membrane</keyword>
<dbReference type="NCBIfam" id="TIGR04057">
    <property type="entry name" value="SusC_RagA_signa"/>
    <property type="match status" value="1"/>
</dbReference>
<dbReference type="AlphaFoldDB" id="A0A2X2IXF5"/>
<name>A0A2X2IXF5_SPHMU</name>
<dbReference type="NCBIfam" id="TIGR04056">
    <property type="entry name" value="OMP_RagA_SusC"/>
    <property type="match status" value="1"/>
</dbReference>
<evidence type="ECO:0000256" key="1">
    <source>
        <dbReference type="ARBA" id="ARBA00004571"/>
    </source>
</evidence>
<keyword evidence="3 8" id="KW-1134">Transmembrane beta strand</keyword>
<evidence type="ECO:0000256" key="7">
    <source>
        <dbReference type="ARBA" id="ARBA00023237"/>
    </source>
</evidence>
<dbReference type="Gene3D" id="2.40.170.20">
    <property type="entry name" value="TonB-dependent receptor, beta-barrel domain"/>
    <property type="match status" value="1"/>
</dbReference>
<evidence type="ECO:0000313" key="13">
    <source>
        <dbReference type="Proteomes" id="UP000251241"/>
    </source>
</evidence>
<dbReference type="GeneID" id="97181392"/>
<dbReference type="InterPro" id="IPR036942">
    <property type="entry name" value="Beta-barrel_TonB_sf"/>
</dbReference>
<dbReference type="EMBL" id="UAUU01000004">
    <property type="protein sequence ID" value="SPZ84821.1"/>
    <property type="molecule type" value="Genomic_DNA"/>
</dbReference>
<dbReference type="Pfam" id="PF13715">
    <property type="entry name" value="CarbopepD_reg_2"/>
    <property type="match status" value="1"/>
</dbReference>
<dbReference type="Pfam" id="PF07715">
    <property type="entry name" value="Plug"/>
    <property type="match status" value="1"/>
</dbReference>
<dbReference type="Gene3D" id="2.60.40.1120">
    <property type="entry name" value="Carboxypeptidase-like, regulatory domain"/>
    <property type="match status" value="1"/>
</dbReference>
<accession>A0A2X2IXF5</accession>
<dbReference type="SUPFAM" id="SSF56935">
    <property type="entry name" value="Porins"/>
    <property type="match status" value="1"/>
</dbReference>
<dbReference type="InterPro" id="IPR023996">
    <property type="entry name" value="TonB-dep_OMP_SusC/RagA"/>
</dbReference>
<feature type="domain" description="TonB-dependent receptor plug" evidence="11">
    <location>
        <begin position="122"/>
        <end position="228"/>
    </location>
</feature>
<sequence length="1029" mass="112442">MITPMTKTVGKGLLLFSLMSMSAPAVLAQSQIKISGKVSSSTGEPLAGVTVQIKGVKNGTVTDGAGNYQILARDIDVLIFSLVGKEKTEVQVDKKDHINLVLQESSSLIDEVVVVGYGTQKKSNLTGAVAAVDGKVLNKRIATNPTQLLQGRMPGLRVTQGSGEAGNENVNLQVRGLGSYGASSAPLVIVDGIPGSLENLNPQAIENITVLKDAASAAIYGARAANGVILVTTKQGKAGKTQLSYDYNVGITKASALPDLVYNSVDYMTLYNQANKNSGVTNPNASFSQEMIDAYKNATDKRLYPDFNWLDAVFRTVPVQTHNLSLSGGAGGTNYNVILGYVNQPDIMIGTSFKKYNLQLNLGSKINDRISFGSSITLNYGDRKYPRNGSEDQFLSTISQSPLYGPVLPDGSGRYSSRAYPFQSPNKNPVAVAENAFTRLNNYFMQGNIFLNVKILDGLDWKTSGGLTYGFTKNYTNKPVINQYMWFAKPDDLPARQLDVGGQGLEVTDDNNVYPVGYTQLTYDKSFGNHNMKVLAGTQAEYNKTQKLFGSRLQFPNNDLLELDGGGAGQQSNNGVTNEWSLRSYYGRLNYDYKGKYLLEGNARYDASSRFPENRKWAFFPSLSGGWKVSDENFFGPKLKEVVNELKLRASIGTLGNQNIGNYPYQIVYNSSFAYPFDETLQQGARQVAMANDRIKWESTKVLDFGVDIGLWNNKLTASFDWYNKVTSDILSASTAFPSYIGLTAPTVNYGELRNRGIELGLQYRDKIGAVSLTLNGNIQANRNKVMKYGAERISGNTIIREGLPYGSFYLLENTGIFRSKEEVAASPVQQIPAQPGYLKFADVNGDKVVDNNDRIVVPGAYPDFDYSFNATAVWKNFDFTAFFFGSQGQKIFVSEWGIVPFRQGGTFTRDWMNAWTPENPNASLPIVGAENTPAANNVRTASTFFLKDGSFLRLKNIQVGYAIPQSTLSKAGISGLRIYFAADNLLTFSKFPGLDPERGVSSSGGATSGRYVTHPQNKVFAFGASITF</sequence>
<gene>
    <name evidence="12" type="ORF">NCTC11343_01366</name>
</gene>
<evidence type="ECO:0000256" key="3">
    <source>
        <dbReference type="ARBA" id="ARBA00022452"/>
    </source>
</evidence>
<reference evidence="12 13" key="1">
    <citation type="submission" date="2018-06" db="EMBL/GenBank/DDBJ databases">
        <authorList>
            <consortium name="Pathogen Informatics"/>
            <person name="Doyle S."/>
        </authorList>
    </citation>
    <scope>NUCLEOTIDE SEQUENCE [LARGE SCALE GENOMIC DNA]</scope>
    <source>
        <strain evidence="12 13">NCTC11343</strain>
    </source>
</reference>
<evidence type="ECO:0000256" key="5">
    <source>
        <dbReference type="ARBA" id="ARBA00023077"/>
    </source>
</evidence>
<keyword evidence="7 8" id="KW-0998">Cell outer membrane</keyword>
<organism evidence="12 13">
    <name type="scientific">Sphingobacterium multivorum</name>
    <dbReference type="NCBI Taxonomy" id="28454"/>
    <lineage>
        <taxon>Bacteria</taxon>
        <taxon>Pseudomonadati</taxon>
        <taxon>Bacteroidota</taxon>
        <taxon>Sphingobacteriia</taxon>
        <taxon>Sphingobacteriales</taxon>
        <taxon>Sphingobacteriaceae</taxon>
        <taxon>Sphingobacterium</taxon>
    </lineage>
</organism>
<dbReference type="InterPro" id="IPR023997">
    <property type="entry name" value="TonB-dep_OMP_SusC/RagA_CS"/>
</dbReference>
<dbReference type="Gene3D" id="2.170.130.10">
    <property type="entry name" value="TonB-dependent receptor, plug domain"/>
    <property type="match status" value="1"/>
</dbReference>
<feature type="domain" description="TonB-dependent receptor-like beta-barrel" evidence="10">
    <location>
        <begin position="410"/>
        <end position="986"/>
    </location>
</feature>
<dbReference type="InterPro" id="IPR037066">
    <property type="entry name" value="Plug_dom_sf"/>
</dbReference>